<comment type="caution">
    <text evidence="2">The sequence shown here is derived from an EMBL/GenBank/DDBJ whole genome shotgun (WGS) entry which is preliminary data.</text>
</comment>
<dbReference type="Proteomes" id="UP000194546">
    <property type="component" value="Unassembled WGS sequence"/>
</dbReference>
<proteinExistence type="predicted"/>
<reference evidence="2 3" key="1">
    <citation type="submission" date="2017-03" db="EMBL/GenBank/DDBJ databases">
        <title>Genome analysis of strain PAMC 26510.</title>
        <authorList>
            <person name="Oh H.-M."/>
            <person name="Yang J.-A."/>
        </authorList>
    </citation>
    <scope>NUCLEOTIDE SEQUENCE [LARGE SCALE GENOMIC DNA]</scope>
    <source>
        <strain evidence="2 3">PAMC 26510</strain>
    </source>
</reference>
<feature type="transmembrane region" description="Helical" evidence="1">
    <location>
        <begin position="179"/>
        <end position="195"/>
    </location>
</feature>
<dbReference type="EMBL" id="NBTY01000052">
    <property type="protein sequence ID" value="OTP77666.1"/>
    <property type="molecule type" value="Genomic_DNA"/>
</dbReference>
<accession>A0A242N3E3</accession>
<evidence type="ECO:0000256" key="1">
    <source>
        <dbReference type="SAM" id="Phobius"/>
    </source>
</evidence>
<keyword evidence="1" id="KW-1133">Transmembrane helix</keyword>
<name>A0A242N3E3_CABSO</name>
<dbReference type="AlphaFoldDB" id="A0A242N3E3"/>
<sequence>MLSIGIALLPFYLYQAIRVCRVDSINVRTLSAVLFRFTATAILSVFMDGYTFVMFALATFILLAAEGLGNRSCRKNVATTALPISVIGFGIAYFLYVKFLGFSVFTPDPLDLFRGWGVDVTMLVFPTKGLFWIWDHLGLGIERNNAVYYGDASVWTTTFSLFVGVFGCAGFMVVRRQKLAVAFLLIAIVGTYLALGPSLKIHSLRPHADIVAGQFSPLMPAANAIMPTGSGFLSEHVPGFRNMRASYRWLALGLLGLWAMFAMLIGELDRRGRAGVALALVVLTVVCNVPKPHVTAPGTVTDPALARVKLRAPHHWRESLEDMDSTLATSFKHEIRKGSVVAFVPQGNDFLAGYLAAAADAKTYNVGGDKNVVIASSAWPANIKALFASPPEHLAASVTQTLEAHDADYVVVSFVDLLWDAHEWPPEATSVATARARYASALDQLQADPRLITSRSEYFALVSLR</sequence>
<feature type="transmembrane region" description="Helical" evidence="1">
    <location>
        <begin position="146"/>
        <end position="173"/>
    </location>
</feature>
<feature type="transmembrane region" description="Helical" evidence="1">
    <location>
        <begin position="77"/>
        <end position="96"/>
    </location>
</feature>
<feature type="transmembrane region" description="Helical" evidence="1">
    <location>
        <begin position="42"/>
        <end position="65"/>
    </location>
</feature>
<evidence type="ECO:0000313" key="3">
    <source>
        <dbReference type="Proteomes" id="UP000194546"/>
    </source>
</evidence>
<evidence type="ECO:0000313" key="2">
    <source>
        <dbReference type="EMBL" id="OTP77666.1"/>
    </source>
</evidence>
<keyword evidence="1" id="KW-0472">Membrane</keyword>
<feature type="transmembrane region" description="Helical" evidence="1">
    <location>
        <begin position="249"/>
        <end position="266"/>
    </location>
</feature>
<protein>
    <submittedName>
        <fullName evidence="2">Uncharacterized protein</fullName>
    </submittedName>
</protein>
<keyword evidence="1" id="KW-0812">Transmembrane</keyword>
<gene>
    <name evidence="2" type="ORF">PAMC26510_08335</name>
</gene>
<organism evidence="2 3">
    <name type="scientific">Caballeronia sordidicola</name>
    <name type="common">Burkholderia sordidicola</name>
    <dbReference type="NCBI Taxonomy" id="196367"/>
    <lineage>
        <taxon>Bacteria</taxon>
        <taxon>Pseudomonadati</taxon>
        <taxon>Pseudomonadota</taxon>
        <taxon>Betaproteobacteria</taxon>
        <taxon>Burkholderiales</taxon>
        <taxon>Burkholderiaceae</taxon>
        <taxon>Caballeronia</taxon>
    </lineage>
</organism>